<sequence length="806" mass="91203">MSPSVDALCSTCETIDFKSLIYTLEDGSVPRINIQLGNLESIIQRADKCQLCALILDALRERYKRTPSGHMSDVYYGFKTLPIGEVTEEWIDEYLSGQAPDPWKADDVQKYGLPLTWSDEPIVCHITPSFLCSQRNLVDAEDDKMKAQGDHNQDKRLRVSRLGVKLSPSPWVTFSGDDAVKLQVVWDKGQAGVEDKHTSQPISPLGSGRRVGPLIEPSTIRGWLRQCEEEHGDCCASPAWVSGGQDESWVLRVIDVKERRVVYLPPKCRYIALSYVWGYDNHALESRLDRCLTSRNSAQLQKVNGLDRIAVPRTVQDAMSLTLDLKERYLWVDALCVLQDDMSDLSVQTSQMDLVYSGAVLTVLAACGENSEAGLAGMAAKPRDIFYRHVRVSPEGLCLATTAALSRNDTLPSSRWSSRGWTFQERLLSRRVLVFTASQVYWLCDRSMWDEEIILEPSEPPVWILPQALGCNDEWDDGYAKFSKEALAVYIAQYSKRQFTFPADVLPAFLGIIRRYEHLNKEKIHWGLPTERFDQSLIWEFGIGRREELYRVVEGSLVRDIPYPSWSWLGWTGFIGAKIYNRELANRTRTGDSKSELIFYSLMSDGTVRPVDMSCPEAQSDDCPKDRDSAPKWKGVTTITGPITDYNGGPVSQVKFLHISETDLKLDPVYDTGHLVFWTSHAQNTAWLKDRMGDTLYVDTGDGILELDAGFSSDEVLSLVLNTPPSPPRVTALPTPVNDLAKHIMNFIVISRYYNICRGEETGKLNIMIIKESKVEHGIWSRVGITVMEEKDWLRLERSWKMVILE</sequence>
<evidence type="ECO:0000313" key="3">
    <source>
        <dbReference type="Proteomes" id="UP000736672"/>
    </source>
</evidence>
<dbReference type="PANTHER" id="PTHR33112:SF12">
    <property type="entry name" value="HETEROKARYON INCOMPATIBILITY DOMAIN-CONTAINING PROTEIN"/>
    <property type="match status" value="1"/>
</dbReference>
<keyword evidence="3" id="KW-1185">Reference proteome</keyword>
<dbReference type="EMBL" id="JAGTJS010000025">
    <property type="protein sequence ID" value="KAH7234611.1"/>
    <property type="molecule type" value="Genomic_DNA"/>
</dbReference>
<dbReference type="PANTHER" id="PTHR33112">
    <property type="entry name" value="DOMAIN PROTEIN, PUTATIVE-RELATED"/>
    <property type="match status" value="1"/>
</dbReference>
<protein>
    <submittedName>
        <fullName evidence="2">Heterokaryon incompatibility protein-domain-containing protein</fullName>
    </submittedName>
</protein>
<dbReference type="Pfam" id="PF06985">
    <property type="entry name" value="HET"/>
    <property type="match status" value="1"/>
</dbReference>
<feature type="domain" description="Heterokaryon incompatibility" evidence="1">
    <location>
        <begin position="270"/>
        <end position="425"/>
    </location>
</feature>
<accession>A0A9P9JVB0</accession>
<reference evidence="2" key="1">
    <citation type="journal article" date="2021" name="Nat. Commun.">
        <title>Genetic determinants of endophytism in the Arabidopsis root mycobiome.</title>
        <authorList>
            <person name="Mesny F."/>
            <person name="Miyauchi S."/>
            <person name="Thiergart T."/>
            <person name="Pickel B."/>
            <person name="Atanasova L."/>
            <person name="Karlsson M."/>
            <person name="Huettel B."/>
            <person name="Barry K.W."/>
            <person name="Haridas S."/>
            <person name="Chen C."/>
            <person name="Bauer D."/>
            <person name="Andreopoulos W."/>
            <person name="Pangilinan J."/>
            <person name="LaButti K."/>
            <person name="Riley R."/>
            <person name="Lipzen A."/>
            <person name="Clum A."/>
            <person name="Drula E."/>
            <person name="Henrissat B."/>
            <person name="Kohler A."/>
            <person name="Grigoriev I.V."/>
            <person name="Martin F.M."/>
            <person name="Hacquard S."/>
        </authorList>
    </citation>
    <scope>NUCLEOTIDE SEQUENCE</scope>
    <source>
        <strain evidence="2">FSSC 5 MPI-SDFR-AT-0091</strain>
    </source>
</reference>
<name>A0A9P9JVB0_FUSSL</name>
<evidence type="ECO:0000259" key="1">
    <source>
        <dbReference type="Pfam" id="PF06985"/>
    </source>
</evidence>
<proteinExistence type="predicted"/>
<gene>
    <name evidence="2" type="ORF">B0J15DRAFT_504524</name>
</gene>
<dbReference type="AlphaFoldDB" id="A0A9P9JVB0"/>
<dbReference type="InterPro" id="IPR010730">
    <property type="entry name" value="HET"/>
</dbReference>
<organism evidence="2 3">
    <name type="scientific">Fusarium solani</name>
    <name type="common">Filamentous fungus</name>
    <dbReference type="NCBI Taxonomy" id="169388"/>
    <lineage>
        <taxon>Eukaryota</taxon>
        <taxon>Fungi</taxon>
        <taxon>Dikarya</taxon>
        <taxon>Ascomycota</taxon>
        <taxon>Pezizomycotina</taxon>
        <taxon>Sordariomycetes</taxon>
        <taxon>Hypocreomycetidae</taxon>
        <taxon>Hypocreales</taxon>
        <taxon>Nectriaceae</taxon>
        <taxon>Fusarium</taxon>
        <taxon>Fusarium solani species complex</taxon>
    </lineage>
</organism>
<dbReference type="Proteomes" id="UP000736672">
    <property type="component" value="Unassembled WGS sequence"/>
</dbReference>
<dbReference type="OrthoDB" id="5135333at2759"/>
<comment type="caution">
    <text evidence="2">The sequence shown here is derived from an EMBL/GenBank/DDBJ whole genome shotgun (WGS) entry which is preliminary data.</text>
</comment>
<evidence type="ECO:0000313" key="2">
    <source>
        <dbReference type="EMBL" id="KAH7234611.1"/>
    </source>
</evidence>